<accession>A0A2R4SVL4</accession>
<name>A0A2R4SVL4_9ACTN</name>
<dbReference type="KEGG" id="slk:SLUN_00190"/>
<protein>
    <recommendedName>
        <fullName evidence="3">SnoaL-like domain-containing protein</fullName>
    </recommendedName>
</protein>
<evidence type="ECO:0008006" key="3">
    <source>
        <dbReference type="Google" id="ProtNLM"/>
    </source>
</evidence>
<dbReference type="Proteomes" id="UP000244201">
    <property type="component" value="Chromosome"/>
</dbReference>
<keyword evidence="2" id="KW-1185">Reference proteome</keyword>
<reference evidence="1 2" key="1">
    <citation type="submission" date="2018-01" db="EMBL/GenBank/DDBJ databases">
        <title>Complete genome sequence of Streptomyces lunaelactis MM109T, a Ferroverdin A producer isolated from cave moonmilk deposits.</title>
        <authorList>
            <person name="Naome A."/>
            <person name="Martinet L."/>
            <person name="Maciejewska M."/>
            <person name="Anderssen S."/>
            <person name="Adam D."/>
            <person name="Tenconi E."/>
            <person name="Deflandre B."/>
            <person name="Arguelles-Arias A."/>
            <person name="Calusinska M."/>
            <person name="Copieters W."/>
            <person name="Karim L."/>
            <person name="Hanikenne M."/>
            <person name="Baurain D."/>
            <person name="van Wezel G."/>
            <person name="Smargiasso N."/>
            <person name="de Pauw E."/>
            <person name="Delfosse P."/>
            <person name="Rigali S."/>
        </authorList>
    </citation>
    <scope>NUCLEOTIDE SEQUENCE [LARGE SCALE GENOMIC DNA]</scope>
    <source>
        <strain evidence="1 2">MM109</strain>
    </source>
</reference>
<organism evidence="1 2">
    <name type="scientific">Streptomyces lunaelactis</name>
    <dbReference type="NCBI Taxonomy" id="1535768"/>
    <lineage>
        <taxon>Bacteria</taxon>
        <taxon>Bacillati</taxon>
        <taxon>Actinomycetota</taxon>
        <taxon>Actinomycetes</taxon>
        <taxon>Kitasatosporales</taxon>
        <taxon>Streptomycetaceae</taxon>
        <taxon>Streptomyces</taxon>
    </lineage>
</organism>
<evidence type="ECO:0000313" key="2">
    <source>
        <dbReference type="Proteomes" id="UP000244201"/>
    </source>
</evidence>
<dbReference type="EMBL" id="CP026304">
    <property type="protein sequence ID" value="AVZ70923.1"/>
    <property type="molecule type" value="Genomic_DNA"/>
</dbReference>
<gene>
    <name evidence="1" type="ORF">SLUN_00190</name>
</gene>
<proteinExistence type="predicted"/>
<sequence length="109" mass="12462">MQQMLTRSWPADLAPALERQLVRDASRIWRADVTGADRDKWPRYFSHNRPGRAAFTRVRIQAGIARADTPGRAQVHLVWAGADPSGELRDGRTAVIRFSRADTRWEPIR</sequence>
<evidence type="ECO:0000313" key="1">
    <source>
        <dbReference type="EMBL" id="AVZ70923.1"/>
    </source>
</evidence>
<dbReference type="AlphaFoldDB" id="A0A2R4SVL4"/>